<feature type="compositionally biased region" description="Basic and acidic residues" evidence="1">
    <location>
        <begin position="231"/>
        <end position="247"/>
    </location>
</feature>
<protein>
    <recommendedName>
        <fullName evidence="2">Microbial-type PARG catalytic domain-containing protein</fullName>
    </recommendedName>
</protein>
<feature type="compositionally biased region" description="Polar residues" evidence="1">
    <location>
        <begin position="104"/>
        <end position="116"/>
    </location>
</feature>
<dbReference type="InterPro" id="IPR012664">
    <property type="entry name" value="CHP02452"/>
</dbReference>
<dbReference type="NCBIfam" id="TIGR02452">
    <property type="entry name" value="TIGR02452 family protein"/>
    <property type="match status" value="1"/>
</dbReference>
<evidence type="ECO:0000256" key="1">
    <source>
        <dbReference type="SAM" id="MobiDB-lite"/>
    </source>
</evidence>
<feature type="compositionally biased region" description="Polar residues" evidence="1">
    <location>
        <begin position="88"/>
        <end position="97"/>
    </location>
</feature>
<comment type="caution">
    <text evidence="3">The sequence shown here is derived from an EMBL/GenBank/DDBJ whole genome shotgun (WGS) entry which is preliminary data.</text>
</comment>
<dbReference type="PANTHER" id="PTHR35596">
    <property type="entry name" value="DUF2263 DOMAIN-CONTAINING PROTEIN"/>
    <property type="match status" value="1"/>
</dbReference>
<evidence type="ECO:0000313" key="3">
    <source>
        <dbReference type="EMBL" id="KAF5328836.1"/>
    </source>
</evidence>
<feature type="domain" description="Microbial-type PARG catalytic" evidence="2">
    <location>
        <begin position="297"/>
        <end position="400"/>
    </location>
</feature>
<feature type="compositionally biased region" description="Polar residues" evidence="1">
    <location>
        <begin position="68"/>
        <end position="79"/>
    </location>
</feature>
<organism evidence="3 4">
    <name type="scientific">Psilocybe cf. subviscida</name>
    <dbReference type="NCBI Taxonomy" id="2480587"/>
    <lineage>
        <taxon>Eukaryota</taxon>
        <taxon>Fungi</taxon>
        <taxon>Dikarya</taxon>
        <taxon>Basidiomycota</taxon>
        <taxon>Agaricomycotina</taxon>
        <taxon>Agaricomycetes</taxon>
        <taxon>Agaricomycetidae</taxon>
        <taxon>Agaricales</taxon>
        <taxon>Agaricineae</taxon>
        <taxon>Strophariaceae</taxon>
        <taxon>Psilocybe</taxon>
    </lineage>
</organism>
<dbReference type="EMBL" id="JAACJJ010000003">
    <property type="protein sequence ID" value="KAF5328836.1"/>
    <property type="molecule type" value="Genomic_DNA"/>
</dbReference>
<dbReference type="Gene3D" id="3.40.220.10">
    <property type="entry name" value="Leucine Aminopeptidase, subunit E, domain 1"/>
    <property type="match status" value="1"/>
</dbReference>
<keyword evidence="4" id="KW-1185">Reference proteome</keyword>
<dbReference type="Proteomes" id="UP000567179">
    <property type="component" value="Unassembled WGS sequence"/>
</dbReference>
<dbReference type="PANTHER" id="PTHR35596:SF1">
    <property type="entry name" value="MICROBIAL-TYPE PARG CATALYTIC DOMAIN-CONTAINING PROTEIN"/>
    <property type="match status" value="1"/>
</dbReference>
<accession>A0A8H5BTA9</accession>
<dbReference type="OrthoDB" id="9985428at2759"/>
<dbReference type="InterPro" id="IPR043472">
    <property type="entry name" value="Macro_dom-like"/>
</dbReference>
<feature type="compositionally biased region" description="Low complexity" evidence="1">
    <location>
        <begin position="203"/>
        <end position="218"/>
    </location>
</feature>
<dbReference type="Pfam" id="PF10021">
    <property type="entry name" value="PARG_cat_microb"/>
    <property type="match status" value="1"/>
</dbReference>
<gene>
    <name evidence="3" type="ORF">D9619_011688</name>
</gene>
<dbReference type="InterPro" id="IPR019261">
    <property type="entry name" value="PARG_cat_microbial"/>
</dbReference>
<reference evidence="3 4" key="1">
    <citation type="journal article" date="2020" name="ISME J.">
        <title>Uncovering the hidden diversity of litter-decomposition mechanisms in mushroom-forming fungi.</title>
        <authorList>
            <person name="Floudas D."/>
            <person name="Bentzer J."/>
            <person name="Ahren D."/>
            <person name="Johansson T."/>
            <person name="Persson P."/>
            <person name="Tunlid A."/>
        </authorList>
    </citation>
    <scope>NUCLEOTIDE SEQUENCE [LARGE SCALE GENOMIC DNA]</scope>
    <source>
        <strain evidence="3 4">CBS 101986</strain>
    </source>
</reference>
<evidence type="ECO:0000259" key="2">
    <source>
        <dbReference type="Pfam" id="PF10021"/>
    </source>
</evidence>
<feature type="region of interest" description="Disordered" evidence="1">
    <location>
        <begin position="197"/>
        <end position="247"/>
    </location>
</feature>
<feature type="compositionally biased region" description="Basic and acidic residues" evidence="1">
    <location>
        <begin position="163"/>
        <end position="173"/>
    </location>
</feature>
<feature type="region of interest" description="Disordered" evidence="1">
    <location>
        <begin position="31"/>
        <end position="183"/>
    </location>
</feature>
<dbReference type="AlphaFoldDB" id="A0A8H5BTA9"/>
<feature type="compositionally biased region" description="Polar residues" evidence="1">
    <location>
        <begin position="42"/>
        <end position="51"/>
    </location>
</feature>
<name>A0A8H5BTA9_9AGAR</name>
<sequence length="526" mass="59408">MVQMTATHWSTRQYHVTALAAPVIPLHPVNPFTTGHPVRSHATATRPSTPQGPQPHMHTLRRSPRQHFPQQASFSQMYQSHADGGPLNQDQPEQPRNSYERPTSRQSQYNERTTSRQGHHEQPSSRNHHNVRPESGQYQNTRPESRQYQNIQPESRRPQNVRPESRQYHHQGPETHQVQQIRPGSRLEQYLNQAVAHDMAQIRPPSRSTRPSSRPPSRLDGSDPVPPPGRVSERQRSRHTDAEGRAFRKDIAETTIAAINRGMDGVDLRSIKRYTKLYYEDDRDLINWTRPPRSFFGPPTTMEVNIVPLSTLKGTRFLTDTLKVRGKIGVLNFASATLPGGGFLTGARAQEESIARSSTLYVGLTTPAARPFYAANAADDRRGFYTHSMIYSPDVHLFRDDDGAWLPPLAVDVLTSPAVNAGQVRRQGRSTPAKLEERIQAEMHERMGRILALFERKKVRNLVLGSFGTGVFQNDVRAMAAIWHELLQAPGARFAGSFDHVVFAIPDESTAKQFQTGFRGRTSRHE</sequence>
<evidence type="ECO:0000313" key="4">
    <source>
        <dbReference type="Proteomes" id="UP000567179"/>
    </source>
</evidence>
<feature type="compositionally biased region" description="Polar residues" evidence="1">
    <location>
        <begin position="136"/>
        <end position="153"/>
    </location>
</feature>
<proteinExistence type="predicted"/>